<dbReference type="GO" id="GO:0008757">
    <property type="term" value="F:S-adenosylmethionine-dependent methyltransferase activity"/>
    <property type="evidence" value="ECO:0007669"/>
    <property type="project" value="InterPro"/>
</dbReference>
<dbReference type="InterPro" id="IPR013216">
    <property type="entry name" value="Methyltransf_11"/>
</dbReference>
<reference evidence="4" key="2">
    <citation type="journal article" date="2023" name="Syst. Appl. Microbiol.">
        <title>Govania unica gen. nov., sp. nov., a rare biosphere bacterium that represents a novel family in the class Alphaproteobacteria.</title>
        <authorList>
            <person name="Vandamme P."/>
            <person name="Peeters C."/>
            <person name="Hettiarachchi A."/>
            <person name="Cnockaert M."/>
            <person name="Carlier A."/>
        </authorList>
    </citation>
    <scope>NUCLEOTIDE SEQUENCE</scope>
    <source>
        <strain evidence="4">LMG 31809</strain>
    </source>
</reference>
<dbReference type="GO" id="GO:0032259">
    <property type="term" value="P:methylation"/>
    <property type="evidence" value="ECO:0007669"/>
    <property type="project" value="UniProtKB-KW"/>
</dbReference>
<dbReference type="Proteomes" id="UP001141619">
    <property type="component" value="Unassembled WGS sequence"/>
</dbReference>
<keyword evidence="1 4" id="KW-0489">Methyltransferase</keyword>
<dbReference type="InterPro" id="IPR029063">
    <property type="entry name" value="SAM-dependent_MTases_sf"/>
</dbReference>
<dbReference type="InterPro" id="IPR050602">
    <property type="entry name" value="Malonyl-ACP_OMT"/>
</dbReference>
<evidence type="ECO:0000256" key="1">
    <source>
        <dbReference type="ARBA" id="ARBA00022603"/>
    </source>
</evidence>
<dbReference type="EMBL" id="JANWOI010000001">
    <property type="protein sequence ID" value="MDA5192357.1"/>
    <property type="molecule type" value="Genomic_DNA"/>
</dbReference>
<gene>
    <name evidence="4" type="ORF">NYP16_00090</name>
</gene>
<dbReference type="Gene3D" id="3.40.50.150">
    <property type="entry name" value="Vaccinia Virus protein VP39"/>
    <property type="match status" value="1"/>
</dbReference>
<dbReference type="SUPFAM" id="SSF53335">
    <property type="entry name" value="S-adenosyl-L-methionine-dependent methyltransferases"/>
    <property type="match status" value="1"/>
</dbReference>
<dbReference type="RefSeq" id="WP_274942066.1">
    <property type="nucleotide sequence ID" value="NZ_JANWOI010000001.1"/>
</dbReference>
<dbReference type="AlphaFoldDB" id="A0A9X3TV95"/>
<feature type="domain" description="Methyltransferase type 11" evidence="3">
    <location>
        <begin position="57"/>
        <end position="144"/>
    </location>
</feature>
<organism evidence="4 5">
    <name type="scientific">Govanella unica</name>
    <dbReference type="NCBI Taxonomy" id="2975056"/>
    <lineage>
        <taxon>Bacteria</taxon>
        <taxon>Pseudomonadati</taxon>
        <taxon>Pseudomonadota</taxon>
        <taxon>Alphaproteobacteria</taxon>
        <taxon>Emcibacterales</taxon>
        <taxon>Govanellaceae</taxon>
        <taxon>Govanella</taxon>
    </lineage>
</organism>
<keyword evidence="2" id="KW-0808">Transferase</keyword>
<evidence type="ECO:0000313" key="4">
    <source>
        <dbReference type="EMBL" id="MDA5192357.1"/>
    </source>
</evidence>
<dbReference type="Pfam" id="PF08241">
    <property type="entry name" value="Methyltransf_11"/>
    <property type="match status" value="1"/>
</dbReference>
<evidence type="ECO:0000313" key="5">
    <source>
        <dbReference type="Proteomes" id="UP001141619"/>
    </source>
</evidence>
<dbReference type="CDD" id="cd02440">
    <property type="entry name" value="AdoMet_MTases"/>
    <property type="match status" value="1"/>
</dbReference>
<proteinExistence type="predicted"/>
<protein>
    <submittedName>
        <fullName evidence="4">Methyltransferase domain-containing protein</fullName>
    </submittedName>
</protein>
<keyword evidence="5" id="KW-1185">Reference proteome</keyword>
<dbReference type="PANTHER" id="PTHR13090:SF1">
    <property type="entry name" value="ARGININE-HYDROXYLASE NDUFAF5, MITOCHONDRIAL"/>
    <property type="match status" value="1"/>
</dbReference>
<reference evidence="4" key="1">
    <citation type="submission" date="2022-08" db="EMBL/GenBank/DDBJ databases">
        <authorList>
            <person name="Vandamme P."/>
            <person name="Hettiarachchi A."/>
            <person name="Peeters C."/>
            <person name="Cnockaert M."/>
            <person name="Carlier A."/>
        </authorList>
    </citation>
    <scope>NUCLEOTIDE SEQUENCE</scope>
    <source>
        <strain evidence="4">LMG 31809</strain>
    </source>
</reference>
<sequence length="299" mass="32802">MSQPDNGDITVFDRLNLRRHRERAVAEFADHAFLVDEVAERIAERLDDINRPFPNALDLGSHHGPLGRALQARPGHQSLLSTDLALGFAKQSAGHHLQADEEFLPFAPQSFDLVTSAMSLHWVNDLPGALVQIRQTLRPDGLFIGTLFGSETLKELRQAFLEAETAIEGGVSPRVSPFTDVRLAGALLQRAGFALPVADADLVTVTYSDVFALMRDLKGMGESNVHVDRRRGFTNRRTIVAAAEAYHATHALPDGRIPATFQIIYLTGWAPHESQQKPLRPGSAKTRLADVLGVKEGKL</sequence>
<evidence type="ECO:0000256" key="2">
    <source>
        <dbReference type="ARBA" id="ARBA00022679"/>
    </source>
</evidence>
<accession>A0A9X3TV95</accession>
<evidence type="ECO:0000259" key="3">
    <source>
        <dbReference type="Pfam" id="PF08241"/>
    </source>
</evidence>
<comment type="caution">
    <text evidence="4">The sequence shown here is derived from an EMBL/GenBank/DDBJ whole genome shotgun (WGS) entry which is preliminary data.</text>
</comment>
<name>A0A9X3TV95_9PROT</name>
<dbReference type="PANTHER" id="PTHR13090">
    <property type="entry name" value="ARGININE-HYDROXYLASE NDUFAF5, MITOCHONDRIAL"/>
    <property type="match status" value="1"/>
</dbReference>